<dbReference type="InterPro" id="IPR006626">
    <property type="entry name" value="PbH1"/>
</dbReference>
<feature type="signal peptide" evidence="1">
    <location>
        <begin position="1"/>
        <end position="22"/>
    </location>
</feature>
<dbReference type="SUPFAM" id="SSF51126">
    <property type="entry name" value="Pectin lyase-like"/>
    <property type="match status" value="2"/>
</dbReference>
<sequence>MRLTWWPVLAALLSIVSASAFAEERLVSDQQEYREAVAKLEPGDVVVLANGIWEDFEIVFEGKGTESRPITLTAQDKGKVVISGQSNLQLAGEYLVVSGLVFKNGYTPTDAVISFRKGKSAFANHSRVTETVIDGFSNPERFETDYWVGIYGKHNRFDHNHLEGKGNKGVLLAVRMNTPESQENHHRIDHNYFGPRSTLGSNGGETLRIGTSHHSLTDSFTRVENNYFDRCDGEVEIISVKAGKNQVRGNVFFESRGTLTLRHGNDNVVEDNIFFGNGVDHTGGIRVINKRQTIRNNYLEGLTGYRFGGGLVVMNGVPDSPINRYHQVDGALIENNSLVNVEHIQLAAGSDSERSAVPINSAFKANLIYSENGRDTFTLYDDVSGIEFAGNVLNEVKDPQLATGFESQSVKMKRGKNGLLYPTSKALANVGAKRDLAVLDKSDTGVSWYPKNDSRIRFRTGKTIDVEAAPGALKSAVARAEAGDVLRLAAGEYLVGKSILVDKPVSLIAKGKVEIDFERTTLFEIADGGSLELSGLTISGASAPDNVGNSVIRSSRYSMLVNYQIRIENSQFIDLDVNRHFNIVNVSKSTMADSITILNSSFSDVSGAILKLDKEYDDFGIYNAEYVEIRNSSFTNVQGAIADLYRGGTDESTFGPHFLLSGSEVRNVGKGSKNKQASSVYLHGVQVTNISDNNFVDSAPIKLFHTVGEPVSRVTGNTFAATPPPEVLELNSDKENTAMIEDNIVK</sequence>
<protein>
    <submittedName>
        <fullName evidence="2">Alginate lyase</fullName>
    </submittedName>
</protein>
<dbReference type="InterPro" id="IPR011050">
    <property type="entry name" value="Pectin_lyase_fold/virulence"/>
</dbReference>
<dbReference type="Pfam" id="PF14592">
    <property type="entry name" value="Chondroitinas_B"/>
    <property type="match status" value="1"/>
</dbReference>
<keyword evidence="2" id="KW-0456">Lyase</keyword>
<dbReference type="EMBL" id="CP036422">
    <property type="protein sequence ID" value="QFU77773.1"/>
    <property type="molecule type" value="Genomic_DNA"/>
</dbReference>
<dbReference type="InterPro" id="IPR039513">
    <property type="entry name" value="PL-6"/>
</dbReference>
<dbReference type="OrthoDB" id="6475864at2"/>
<dbReference type="Gene3D" id="2.160.20.10">
    <property type="entry name" value="Single-stranded right-handed beta-helix, Pectin lyase-like"/>
    <property type="match status" value="2"/>
</dbReference>
<dbReference type="InterPro" id="IPR012334">
    <property type="entry name" value="Pectin_lyas_fold"/>
</dbReference>
<keyword evidence="1" id="KW-0732">Signal</keyword>
<dbReference type="Proteomes" id="UP000326287">
    <property type="component" value="Chromosome"/>
</dbReference>
<evidence type="ECO:0000313" key="3">
    <source>
        <dbReference type="Proteomes" id="UP000326287"/>
    </source>
</evidence>
<dbReference type="SMART" id="SM00710">
    <property type="entry name" value="PbH1"/>
    <property type="match status" value="6"/>
</dbReference>
<reference evidence="2 3" key="1">
    <citation type="submission" date="2019-02" db="EMBL/GenBank/DDBJ databases">
        <authorList>
            <person name="Li S.-H."/>
        </authorList>
    </citation>
    <scope>NUCLEOTIDE SEQUENCE [LARGE SCALE GENOMIC DNA]</scope>
    <source>
        <strain evidence="2 3">IMCC14385</strain>
    </source>
</reference>
<accession>A0A5P9NPI1</accession>
<dbReference type="CDD" id="cd14251">
    <property type="entry name" value="PL-6"/>
    <property type="match status" value="1"/>
</dbReference>
<organism evidence="2 3">
    <name type="scientific">Halioglobus maricola</name>
    <dbReference type="NCBI Taxonomy" id="2601894"/>
    <lineage>
        <taxon>Bacteria</taxon>
        <taxon>Pseudomonadati</taxon>
        <taxon>Pseudomonadota</taxon>
        <taxon>Gammaproteobacteria</taxon>
        <taxon>Cellvibrionales</taxon>
        <taxon>Halieaceae</taxon>
        <taxon>Halioglobus</taxon>
    </lineage>
</organism>
<feature type="chain" id="PRO_5025041883" evidence="1">
    <location>
        <begin position="23"/>
        <end position="746"/>
    </location>
</feature>
<dbReference type="AlphaFoldDB" id="A0A5P9NPI1"/>
<evidence type="ECO:0000256" key="1">
    <source>
        <dbReference type="SAM" id="SignalP"/>
    </source>
</evidence>
<evidence type="ECO:0000313" key="2">
    <source>
        <dbReference type="EMBL" id="QFU77773.1"/>
    </source>
</evidence>
<dbReference type="GO" id="GO:0016829">
    <property type="term" value="F:lyase activity"/>
    <property type="evidence" value="ECO:0007669"/>
    <property type="project" value="UniProtKB-KW"/>
</dbReference>
<proteinExistence type="predicted"/>
<dbReference type="KEGG" id="halc:EY643_05700"/>
<keyword evidence="3" id="KW-1185">Reference proteome</keyword>
<gene>
    <name evidence="2" type="ORF">EY643_05700</name>
</gene>
<name>A0A5P9NPI1_9GAMM</name>